<reference evidence="2 3" key="1">
    <citation type="journal article" date="2018" name="IMA Fungus">
        <title>IMA Genome-F 9: Draft genome sequence of Annulohypoxylon stygium, Aspergillus mulundensis, Berkeleyomyces basicola (syn. Thielaviopsis basicola), Ceratocystis smalleyi, two Cercospora beticola strains, Coleophoma cylindrospora, Fusarium fracticaudum, Phialophora cf. hyalina, and Morchella septimelata.</title>
        <authorList>
            <person name="Wingfield B.D."/>
            <person name="Bills G.F."/>
            <person name="Dong Y."/>
            <person name="Huang W."/>
            <person name="Nel W.J."/>
            <person name="Swalarsk-Parry B.S."/>
            <person name="Vaghefi N."/>
            <person name="Wilken P.M."/>
            <person name="An Z."/>
            <person name="de Beer Z.W."/>
            <person name="De Vos L."/>
            <person name="Chen L."/>
            <person name="Duong T.A."/>
            <person name="Gao Y."/>
            <person name="Hammerbacher A."/>
            <person name="Kikkert J.R."/>
            <person name="Li Y."/>
            <person name="Li H."/>
            <person name="Li K."/>
            <person name="Li Q."/>
            <person name="Liu X."/>
            <person name="Ma X."/>
            <person name="Naidoo K."/>
            <person name="Pethybridge S.J."/>
            <person name="Sun J."/>
            <person name="Steenkamp E.T."/>
            <person name="van der Nest M.A."/>
            <person name="van Wyk S."/>
            <person name="Wingfield M.J."/>
            <person name="Xiong C."/>
            <person name="Yue Q."/>
            <person name="Zhang X."/>
        </authorList>
    </citation>
    <scope>NUCLEOTIDE SEQUENCE [LARGE SCALE GENOMIC DNA]</scope>
    <source>
        <strain evidence="2 3">BP 5553</strain>
    </source>
</reference>
<evidence type="ECO:0000313" key="2">
    <source>
        <dbReference type="EMBL" id="RDL36207.1"/>
    </source>
</evidence>
<evidence type="ECO:0000256" key="1">
    <source>
        <dbReference type="SAM" id="SignalP"/>
    </source>
</evidence>
<dbReference type="AlphaFoldDB" id="A0A370TL41"/>
<accession>A0A370TL41</accession>
<protein>
    <submittedName>
        <fullName evidence="2">Uncharacterized protein</fullName>
    </submittedName>
</protein>
<keyword evidence="3" id="KW-1185">Reference proteome</keyword>
<gene>
    <name evidence="2" type="ORF">BP5553_06819</name>
</gene>
<dbReference type="Proteomes" id="UP000254866">
    <property type="component" value="Unassembled WGS sequence"/>
</dbReference>
<organism evidence="2 3">
    <name type="scientific">Venustampulla echinocandica</name>
    <dbReference type="NCBI Taxonomy" id="2656787"/>
    <lineage>
        <taxon>Eukaryota</taxon>
        <taxon>Fungi</taxon>
        <taxon>Dikarya</taxon>
        <taxon>Ascomycota</taxon>
        <taxon>Pezizomycotina</taxon>
        <taxon>Leotiomycetes</taxon>
        <taxon>Helotiales</taxon>
        <taxon>Pleuroascaceae</taxon>
        <taxon>Venustampulla</taxon>
    </lineage>
</organism>
<dbReference type="EMBL" id="NPIC01000005">
    <property type="protein sequence ID" value="RDL36207.1"/>
    <property type="molecule type" value="Genomic_DNA"/>
</dbReference>
<comment type="caution">
    <text evidence="2">The sequence shown here is derived from an EMBL/GenBank/DDBJ whole genome shotgun (WGS) entry which is preliminary data.</text>
</comment>
<feature type="chain" id="PRO_5016961803" evidence="1">
    <location>
        <begin position="18"/>
        <end position="103"/>
    </location>
</feature>
<dbReference type="GeneID" id="43599668"/>
<keyword evidence="1" id="KW-0732">Signal</keyword>
<dbReference type="RefSeq" id="XP_031868863.1">
    <property type="nucleotide sequence ID" value="XM_032015442.1"/>
</dbReference>
<proteinExistence type="predicted"/>
<evidence type="ECO:0000313" key="3">
    <source>
        <dbReference type="Proteomes" id="UP000254866"/>
    </source>
</evidence>
<name>A0A370TL41_9HELO</name>
<feature type="signal peptide" evidence="1">
    <location>
        <begin position="1"/>
        <end position="17"/>
    </location>
</feature>
<sequence>MALVSIVCVWMIAGLFNNYPVGYKLNPKVTTKIIARREALEKYSIPTMEQFEAELAEEEANDRVNLLKVRDIKRRFGIFKTQRAEMFREEDEAREQAGPWRCG</sequence>